<feature type="region of interest" description="Disordered" evidence="1">
    <location>
        <begin position="1"/>
        <end position="32"/>
    </location>
</feature>
<name>A0A6A6L9L3_HEVBR</name>
<reference evidence="2 3" key="1">
    <citation type="journal article" date="2020" name="Mol. Plant">
        <title>The Chromosome-Based Rubber Tree Genome Provides New Insights into Spurge Genome Evolution and Rubber Biosynthesis.</title>
        <authorList>
            <person name="Liu J."/>
            <person name="Shi C."/>
            <person name="Shi C.C."/>
            <person name="Li W."/>
            <person name="Zhang Q.J."/>
            <person name="Zhang Y."/>
            <person name="Li K."/>
            <person name="Lu H.F."/>
            <person name="Shi C."/>
            <person name="Zhu S.T."/>
            <person name="Xiao Z.Y."/>
            <person name="Nan H."/>
            <person name="Yue Y."/>
            <person name="Zhu X.G."/>
            <person name="Wu Y."/>
            <person name="Hong X.N."/>
            <person name="Fan G.Y."/>
            <person name="Tong Y."/>
            <person name="Zhang D."/>
            <person name="Mao C.L."/>
            <person name="Liu Y.L."/>
            <person name="Hao S.J."/>
            <person name="Liu W.Q."/>
            <person name="Lv M.Q."/>
            <person name="Zhang H.B."/>
            <person name="Liu Y."/>
            <person name="Hu-Tang G.R."/>
            <person name="Wang J.P."/>
            <person name="Wang J.H."/>
            <person name="Sun Y.H."/>
            <person name="Ni S.B."/>
            <person name="Chen W.B."/>
            <person name="Zhang X.C."/>
            <person name="Jiao Y.N."/>
            <person name="Eichler E.E."/>
            <person name="Li G.H."/>
            <person name="Liu X."/>
            <person name="Gao L.Z."/>
        </authorList>
    </citation>
    <scope>NUCLEOTIDE SEQUENCE [LARGE SCALE GENOMIC DNA]</scope>
    <source>
        <strain evidence="3">cv. GT1</strain>
        <tissue evidence="2">Leaf</tissue>
    </source>
</reference>
<dbReference type="Proteomes" id="UP000467840">
    <property type="component" value="Chromosome 1"/>
</dbReference>
<sequence length="107" mass="12238">MDSSSTSARSFASTRGSSCRRGHVKDVDPLDGDCRGCEYFDSIDAEAPTWVNDLINDFLRGKRKLEYEMELKKMDRAGIVLEEIDTTMKELKVLNESKKEDTKKRKL</sequence>
<protein>
    <submittedName>
        <fullName evidence="2">Uncharacterized protein</fullName>
    </submittedName>
</protein>
<comment type="caution">
    <text evidence="2">The sequence shown here is derived from an EMBL/GenBank/DDBJ whole genome shotgun (WGS) entry which is preliminary data.</text>
</comment>
<keyword evidence="3" id="KW-1185">Reference proteome</keyword>
<evidence type="ECO:0000313" key="2">
    <source>
        <dbReference type="EMBL" id="KAF2298112.1"/>
    </source>
</evidence>
<feature type="compositionally biased region" description="Low complexity" evidence="1">
    <location>
        <begin position="1"/>
        <end position="17"/>
    </location>
</feature>
<organism evidence="2 3">
    <name type="scientific">Hevea brasiliensis</name>
    <name type="common">Para rubber tree</name>
    <name type="synonym">Siphonia brasiliensis</name>
    <dbReference type="NCBI Taxonomy" id="3981"/>
    <lineage>
        <taxon>Eukaryota</taxon>
        <taxon>Viridiplantae</taxon>
        <taxon>Streptophyta</taxon>
        <taxon>Embryophyta</taxon>
        <taxon>Tracheophyta</taxon>
        <taxon>Spermatophyta</taxon>
        <taxon>Magnoliopsida</taxon>
        <taxon>eudicotyledons</taxon>
        <taxon>Gunneridae</taxon>
        <taxon>Pentapetalae</taxon>
        <taxon>rosids</taxon>
        <taxon>fabids</taxon>
        <taxon>Malpighiales</taxon>
        <taxon>Euphorbiaceae</taxon>
        <taxon>Crotonoideae</taxon>
        <taxon>Micrandreae</taxon>
        <taxon>Hevea</taxon>
    </lineage>
</organism>
<proteinExistence type="predicted"/>
<evidence type="ECO:0000313" key="3">
    <source>
        <dbReference type="Proteomes" id="UP000467840"/>
    </source>
</evidence>
<dbReference type="AlphaFoldDB" id="A0A6A6L9L3"/>
<accession>A0A6A6L9L3</accession>
<gene>
    <name evidence="2" type="ORF">GH714_015054</name>
</gene>
<evidence type="ECO:0000256" key="1">
    <source>
        <dbReference type="SAM" id="MobiDB-lite"/>
    </source>
</evidence>
<dbReference type="EMBL" id="JAAGAX010000011">
    <property type="protein sequence ID" value="KAF2298112.1"/>
    <property type="molecule type" value="Genomic_DNA"/>
</dbReference>